<gene>
    <name evidence="1" type="ORF">ACFO8L_09635</name>
</gene>
<dbReference type="RefSeq" id="WP_262843674.1">
    <property type="nucleotide sequence ID" value="NZ_JANZYP010000020.1"/>
</dbReference>
<reference evidence="2" key="1">
    <citation type="journal article" date="2019" name="Int. J. Syst. Evol. Microbiol.">
        <title>The Global Catalogue of Microorganisms (GCM) 10K type strain sequencing project: providing services to taxonomists for standard genome sequencing and annotation.</title>
        <authorList>
            <consortium name="The Broad Institute Genomics Platform"/>
            <consortium name="The Broad Institute Genome Sequencing Center for Infectious Disease"/>
            <person name="Wu L."/>
            <person name="Ma J."/>
        </authorList>
    </citation>
    <scope>NUCLEOTIDE SEQUENCE [LARGE SCALE GENOMIC DNA]</scope>
    <source>
        <strain evidence="2">CCUG 49560</strain>
    </source>
</reference>
<dbReference type="Proteomes" id="UP001595891">
    <property type="component" value="Unassembled WGS sequence"/>
</dbReference>
<organism evidence="1 2">
    <name type="scientific">Sphaerisporangium corydalis</name>
    <dbReference type="NCBI Taxonomy" id="1441875"/>
    <lineage>
        <taxon>Bacteria</taxon>
        <taxon>Bacillati</taxon>
        <taxon>Actinomycetota</taxon>
        <taxon>Actinomycetes</taxon>
        <taxon>Streptosporangiales</taxon>
        <taxon>Streptosporangiaceae</taxon>
        <taxon>Sphaerisporangium</taxon>
    </lineage>
</organism>
<protein>
    <submittedName>
        <fullName evidence="1">Phytanoyl-CoA dioxygenase family protein</fullName>
    </submittedName>
</protein>
<dbReference type="EMBL" id="JBHSFN010000004">
    <property type="protein sequence ID" value="MFC4586334.1"/>
    <property type="molecule type" value="Genomic_DNA"/>
</dbReference>
<sequence length="252" mass="27752">MTRPETASVIEALDRDGYVIVPDVLAGDEVAGIRAGLQTLLAATPTGRDDFEGHRTRRIYAIFAKTRLLDGPATHPLVLSVLDHYLYDYQLSAPTGIEIGPGEVAQPLHPDDGVYPIPRPHRQLVINVMWPLDAFTEANGATRIVPGSHRWGDERPEPGAPVISAEMPAGSALIYLGTLWHGGGANRTDRPRLGVVMHYAAAWLRPQENHLLAVPRDVVRGLPERLQELLGYNICPPFIGYVDGRHPRRLLR</sequence>
<dbReference type="GO" id="GO:0051213">
    <property type="term" value="F:dioxygenase activity"/>
    <property type="evidence" value="ECO:0007669"/>
    <property type="project" value="UniProtKB-KW"/>
</dbReference>
<comment type="caution">
    <text evidence="1">The sequence shown here is derived from an EMBL/GenBank/DDBJ whole genome shotgun (WGS) entry which is preliminary data.</text>
</comment>
<evidence type="ECO:0000313" key="2">
    <source>
        <dbReference type="Proteomes" id="UP001595891"/>
    </source>
</evidence>
<accession>A0ABV9EE35</accession>
<keyword evidence="1" id="KW-0560">Oxidoreductase</keyword>
<name>A0ABV9EE35_9ACTN</name>
<keyword evidence="1" id="KW-0223">Dioxygenase</keyword>
<evidence type="ECO:0000313" key="1">
    <source>
        <dbReference type="EMBL" id="MFC4586334.1"/>
    </source>
</evidence>
<dbReference type="InterPro" id="IPR008775">
    <property type="entry name" value="Phytyl_CoA_dOase-like"/>
</dbReference>
<keyword evidence="2" id="KW-1185">Reference proteome</keyword>
<dbReference type="SUPFAM" id="SSF51197">
    <property type="entry name" value="Clavaminate synthase-like"/>
    <property type="match status" value="1"/>
</dbReference>
<dbReference type="PANTHER" id="PTHR20883">
    <property type="entry name" value="PHYTANOYL-COA DIOXYGENASE DOMAIN CONTAINING 1"/>
    <property type="match status" value="1"/>
</dbReference>
<dbReference type="Pfam" id="PF05721">
    <property type="entry name" value="PhyH"/>
    <property type="match status" value="1"/>
</dbReference>
<dbReference type="PANTHER" id="PTHR20883:SF48">
    <property type="entry name" value="ECTOINE DIOXYGENASE"/>
    <property type="match status" value="1"/>
</dbReference>
<dbReference type="Gene3D" id="2.60.120.620">
    <property type="entry name" value="q2cbj1_9rhob like domain"/>
    <property type="match status" value="1"/>
</dbReference>
<proteinExistence type="predicted"/>